<reference evidence="1 2" key="1">
    <citation type="journal article" date="2017" name="MBio">
        <title>Type VI secretion-mediated competition in the bee gut microbiome.</title>
        <authorList>
            <person name="Steele M.I."/>
            <person name="Kwong W.K."/>
            <person name="Powell J.E."/>
            <person name="Whiteley M."/>
            <person name="Moran N.A."/>
        </authorList>
    </citation>
    <scope>NUCLEOTIDE SEQUENCE [LARGE SCALE GENOMIC DNA]</scope>
    <source>
        <strain evidence="1 2">App2-2</strain>
    </source>
</reference>
<protein>
    <submittedName>
        <fullName evidence="1">Uncharacterized protein</fullName>
    </submittedName>
</protein>
<evidence type="ECO:0000313" key="2">
    <source>
        <dbReference type="Proteomes" id="UP000231293"/>
    </source>
</evidence>
<evidence type="ECO:0000313" key="1">
    <source>
        <dbReference type="EMBL" id="PIT14872.1"/>
    </source>
</evidence>
<sequence length="118" mass="13870">MNTEEIKTKYGIIYARNALILSEVKLECIPFTLVVDTSLALSGCKPKISNVPEVKVTFTFSDIYSLFIYRMDEYPYEQYLKSSFDLVDEVHKKGRQRIVLSTYDHIFDVIGRYEIQYY</sequence>
<gene>
    <name evidence="1" type="ORF">BGI32_06760</name>
</gene>
<dbReference type="AlphaFoldDB" id="A0A2N9WTI3"/>
<proteinExistence type="predicted"/>
<comment type="caution">
    <text evidence="1">The sequence shown here is derived from an EMBL/GenBank/DDBJ whole genome shotgun (WGS) entry which is preliminary data.</text>
</comment>
<dbReference type="Proteomes" id="UP000231293">
    <property type="component" value="Unassembled WGS sequence"/>
</dbReference>
<organism evidence="1 2">
    <name type="scientific">Snodgrassella alvi</name>
    <dbReference type="NCBI Taxonomy" id="1196083"/>
    <lineage>
        <taxon>Bacteria</taxon>
        <taxon>Pseudomonadati</taxon>
        <taxon>Pseudomonadota</taxon>
        <taxon>Betaproteobacteria</taxon>
        <taxon>Neisseriales</taxon>
        <taxon>Neisseriaceae</taxon>
        <taxon>Snodgrassella</taxon>
    </lineage>
</organism>
<accession>A0A2N9WTI3</accession>
<dbReference type="EMBL" id="MDVB01000074">
    <property type="protein sequence ID" value="PIT14872.1"/>
    <property type="molecule type" value="Genomic_DNA"/>
</dbReference>
<name>A0A2N9WTI3_9NEIS</name>
<dbReference type="RefSeq" id="WP_100113707.1">
    <property type="nucleotide sequence ID" value="NZ_MDVB01000074.1"/>
</dbReference>